<protein>
    <submittedName>
        <fullName evidence="1">HPr kinase/phosphorylase</fullName>
    </submittedName>
</protein>
<evidence type="ECO:0000313" key="1">
    <source>
        <dbReference type="WBParaSite" id="BTMF_0001624701-mRNA-1"/>
    </source>
</evidence>
<accession>A0A0R3R891</accession>
<name>A0A0R3R891_9BILA</name>
<dbReference type="AlphaFoldDB" id="A0A0R3R891"/>
<sequence length="38" mass="4039">LIPEITNPELGTIIKKGKGGSAEMASAVTSAYDEWDNM</sequence>
<organism evidence="1">
    <name type="scientific">Brugia timori</name>
    <dbReference type="NCBI Taxonomy" id="42155"/>
    <lineage>
        <taxon>Eukaryota</taxon>
        <taxon>Metazoa</taxon>
        <taxon>Ecdysozoa</taxon>
        <taxon>Nematoda</taxon>
        <taxon>Chromadorea</taxon>
        <taxon>Rhabditida</taxon>
        <taxon>Spirurina</taxon>
        <taxon>Spiruromorpha</taxon>
        <taxon>Filarioidea</taxon>
        <taxon>Onchocercidae</taxon>
        <taxon>Brugia</taxon>
    </lineage>
</organism>
<dbReference type="WBParaSite" id="BTMF_0001624701-mRNA-1">
    <property type="protein sequence ID" value="BTMF_0001624701-mRNA-1"/>
    <property type="gene ID" value="BTMF_0001624701"/>
</dbReference>
<reference evidence="1" key="1">
    <citation type="submission" date="2017-02" db="UniProtKB">
        <authorList>
            <consortium name="WormBaseParasite"/>
        </authorList>
    </citation>
    <scope>IDENTIFICATION</scope>
</reference>
<proteinExistence type="predicted"/>